<reference evidence="3 4" key="1">
    <citation type="submission" date="2016-10" db="EMBL/GenBank/DDBJ databases">
        <authorList>
            <person name="Varghese N."/>
            <person name="Submissions S."/>
        </authorList>
    </citation>
    <scope>NUCLEOTIDE SEQUENCE [LARGE SCALE GENOMIC DNA]</scope>
    <source>
        <strain evidence="3 4">DSM 20748</strain>
    </source>
</reference>
<keyword evidence="1" id="KW-0479">Metal-binding</keyword>
<name>A0A1H3AG52_9BACI</name>
<sequence length="106" mass="12054">MQIYSIENAKQFNEEQFTKVNLIKNEHSTAFVLNFLPGQHMKAHNHPHRELYLYVIDGDGIFLIDGEEVAVSAGDVIYCDSKQQLGFTNTSDARVSIYATMTKLQD</sequence>
<dbReference type="RefSeq" id="WP_093104750.1">
    <property type="nucleotide sequence ID" value="NZ_FNOS01000001.1"/>
</dbReference>
<dbReference type="PANTHER" id="PTHR35848">
    <property type="entry name" value="OXALATE-BINDING PROTEIN"/>
    <property type="match status" value="1"/>
</dbReference>
<dbReference type="Proteomes" id="UP000198647">
    <property type="component" value="Unassembled WGS sequence"/>
</dbReference>
<proteinExistence type="predicted"/>
<evidence type="ECO:0000313" key="4">
    <source>
        <dbReference type="Proteomes" id="UP000198647"/>
    </source>
</evidence>
<accession>A0A1H3AG52</accession>
<dbReference type="PANTHER" id="PTHR35848:SF6">
    <property type="entry name" value="CUPIN TYPE-2 DOMAIN-CONTAINING PROTEIN"/>
    <property type="match status" value="1"/>
</dbReference>
<dbReference type="InterPro" id="IPR051610">
    <property type="entry name" value="GPI/OXD"/>
</dbReference>
<dbReference type="Gene3D" id="2.60.120.10">
    <property type="entry name" value="Jelly Rolls"/>
    <property type="match status" value="1"/>
</dbReference>
<keyword evidence="4" id="KW-1185">Reference proteome</keyword>
<evidence type="ECO:0000256" key="1">
    <source>
        <dbReference type="ARBA" id="ARBA00022723"/>
    </source>
</evidence>
<evidence type="ECO:0000313" key="3">
    <source>
        <dbReference type="EMBL" id="SDX27809.1"/>
    </source>
</evidence>
<dbReference type="InterPro" id="IPR013096">
    <property type="entry name" value="Cupin_2"/>
</dbReference>
<dbReference type="SUPFAM" id="SSF51182">
    <property type="entry name" value="RmlC-like cupins"/>
    <property type="match status" value="1"/>
</dbReference>
<feature type="domain" description="Cupin type-2" evidence="2">
    <location>
        <begin position="32"/>
        <end position="98"/>
    </location>
</feature>
<gene>
    <name evidence="3" type="ORF">SAMN04488081_0024</name>
</gene>
<protein>
    <submittedName>
        <fullName evidence="3">Cupin domain-containing protein</fullName>
    </submittedName>
</protein>
<comment type="caution">
    <text evidence="3">The sequence shown here is derived from an EMBL/GenBank/DDBJ whole genome shotgun (WGS) entry which is preliminary data.</text>
</comment>
<dbReference type="InterPro" id="IPR011051">
    <property type="entry name" value="RmlC_Cupin_sf"/>
</dbReference>
<dbReference type="Pfam" id="PF07883">
    <property type="entry name" value="Cupin_2"/>
    <property type="match status" value="1"/>
</dbReference>
<organism evidence="3 4">
    <name type="scientific">Salimicrobium album</name>
    <dbReference type="NCBI Taxonomy" id="50717"/>
    <lineage>
        <taxon>Bacteria</taxon>
        <taxon>Bacillati</taxon>
        <taxon>Bacillota</taxon>
        <taxon>Bacilli</taxon>
        <taxon>Bacillales</taxon>
        <taxon>Bacillaceae</taxon>
        <taxon>Salimicrobium</taxon>
    </lineage>
</organism>
<evidence type="ECO:0000259" key="2">
    <source>
        <dbReference type="Pfam" id="PF07883"/>
    </source>
</evidence>
<dbReference type="EMBL" id="FNOS01000001">
    <property type="protein sequence ID" value="SDX27809.1"/>
    <property type="molecule type" value="Genomic_DNA"/>
</dbReference>
<dbReference type="InterPro" id="IPR014710">
    <property type="entry name" value="RmlC-like_jellyroll"/>
</dbReference>